<dbReference type="RefSeq" id="WP_090497743.1">
    <property type="nucleotide sequence ID" value="NZ_FOWX01000003.1"/>
</dbReference>
<protein>
    <submittedName>
        <fullName evidence="6">Glyoxylate/hydroxypyruvate reductase A</fullName>
    </submittedName>
</protein>
<evidence type="ECO:0000256" key="1">
    <source>
        <dbReference type="ARBA" id="ARBA00023002"/>
    </source>
</evidence>
<dbReference type="InterPro" id="IPR006139">
    <property type="entry name" value="D-isomer_2_OHA_DH_cat_dom"/>
</dbReference>
<evidence type="ECO:0000313" key="7">
    <source>
        <dbReference type="Proteomes" id="UP000198784"/>
    </source>
</evidence>
<dbReference type="Pfam" id="PF00389">
    <property type="entry name" value="2-Hacid_dh"/>
    <property type="match status" value="1"/>
</dbReference>
<dbReference type="GO" id="GO:0016616">
    <property type="term" value="F:oxidoreductase activity, acting on the CH-OH group of donors, NAD or NADP as acceptor"/>
    <property type="evidence" value="ECO:0007669"/>
    <property type="project" value="InterPro"/>
</dbReference>
<sequence length="308" mass="33895">MSILYRSDAPRAAAWASYFAEHAPELDFRVWPDAGNLDEVEYLIAWQAPAEFIAKLPRLKVFFSSGAGVDHVDFSAVPKHIPIVRMVEPGIIDGMVEYVSLAVLALHRDFFDYVAAKAARTWDPLEVPPASARTIGVMGMGSLGSAVLQRLANYGFRLRGWNRSLRHLDNVESFAGPDQLQHFLKGCDILICLVPLTSATKGILNRKLFSALPAGASLINVGRGPHLVDADLLEALDSGQLSRAILDVTDPEPLPAEHPFWAHPRVFLTPHVASMTQPESAAPILLDNLRRHQRGEALLNVIDRSRGY</sequence>
<evidence type="ECO:0000259" key="4">
    <source>
        <dbReference type="Pfam" id="PF00389"/>
    </source>
</evidence>
<evidence type="ECO:0000256" key="3">
    <source>
        <dbReference type="RuleBase" id="RU003719"/>
    </source>
</evidence>
<feature type="domain" description="D-isomer specific 2-hydroxyacid dehydrogenase catalytic" evidence="4">
    <location>
        <begin position="38"/>
        <end position="301"/>
    </location>
</feature>
<dbReference type="InterPro" id="IPR029752">
    <property type="entry name" value="D-isomer_DH_CS1"/>
</dbReference>
<dbReference type="STRING" id="289003.SAMN05216190_103122"/>
<name>A0A1I5LLD3_9PSED</name>
<keyword evidence="7" id="KW-1185">Reference proteome</keyword>
<comment type="similarity">
    <text evidence="3">Belongs to the D-isomer specific 2-hydroxyacid dehydrogenase family.</text>
</comment>
<dbReference type="SUPFAM" id="SSF52283">
    <property type="entry name" value="Formate/glycerate dehydrogenase catalytic domain-like"/>
    <property type="match status" value="1"/>
</dbReference>
<dbReference type="EMBL" id="FOWX01000003">
    <property type="protein sequence ID" value="SFO98184.1"/>
    <property type="molecule type" value="Genomic_DNA"/>
</dbReference>
<dbReference type="Pfam" id="PF02826">
    <property type="entry name" value="2-Hacid_dh_C"/>
    <property type="match status" value="1"/>
</dbReference>
<dbReference type="OrthoDB" id="9787219at2"/>
<dbReference type="PROSITE" id="PS00065">
    <property type="entry name" value="D_2_HYDROXYACID_DH_1"/>
    <property type="match status" value="1"/>
</dbReference>
<keyword evidence="1 3" id="KW-0560">Oxidoreductase</keyword>
<dbReference type="PANTHER" id="PTHR43333">
    <property type="entry name" value="2-HACID_DH_C DOMAIN-CONTAINING PROTEIN"/>
    <property type="match status" value="1"/>
</dbReference>
<dbReference type="AlphaFoldDB" id="A0A1I5LLD3"/>
<keyword evidence="6" id="KW-0670">Pyruvate</keyword>
<evidence type="ECO:0000256" key="2">
    <source>
        <dbReference type="ARBA" id="ARBA00023027"/>
    </source>
</evidence>
<dbReference type="PANTHER" id="PTHR43333:SF1">
    <property type="entry name" value="D-ISOMER SPECIFIC 2-HYDROXYACID DEHYDROGENASE NAD-BINDING DOMAIN-CONTAINING PROTEIN"/>
    <property type="match status" value="1"/>
</dbReference>
<dbReference type="CDD" id="cd12164">
    <property type="entry name" value="GDH_like_2"/>
    <property type="match status" value="1"/>
</dbReference>
<reference evidence="7" key="1">
    <citation type="submission" date="2016-10" db="EMBL/GenBank/DDBJ databases">
        <authorList>
            <person name="Varghese N."/>
            <person name="Submissions S."/>
        </authorList>
    </citation>
    <scope>NUCLEOTIDE SEQUENCE [LARGE SCALE GENOMIC DNA]</scope>
    <source>
        <strain evidence="7">DSM 17834</strain>
    </source>
</reference>
<gene>
    <name evidence="6" type="ORF">SAMN05216190_103122</name>
</gene>
<dbReference type="SUPFAM" id="SSF51735">
    <property type="entry name" value="NAD(P)-binding Rossmann-fold domains"/>
    <property type="match status" value="1"/>
</dbReference>
<evidence type="ECO:0000259" key="5">
    <source>
        <dbReference type="Pfam" id="PF02826"/>
    </source>
</evidence>
<dbReference type="Gene3D" id="3.40.50.720">
    <property type="entry name" value="NAD(P)-binding Rossmann-like Domain"/>
    <property type="match status" value="2"/>
</dbReference>
<keyword evidence="2" id="KW-0520">NAD</keyword>
<accession>A0A1I5LLD3</accession>
<organism evidence="6 7">
    <name type="scientific">Pseudomonas borbori</name>
    <dbReference type="NCBI Taxonomy" id="289003"/>
    <lineage>
        <taxon>Bacteria</taxon>
        <taxon>Pseudomonadati</taxon>
        <taxon>Pseudomonadota</taxon>
        <taxon>Gammaproteobacteria</taxon>
        <taxon>Pseudomonadales</taxon>
        <taxon>Pseudomonadaceae</taxon>
        <taxon>Pseudomonas</taxon>
    </lineage>
</organism>
<proteinExistence type="inferred from homology"/>
<dbReference type="Proteomes" id="UP000198784">
    <property type="component" value="Unassembled WGS sequence"/>
</dbReference>
<dbReference type="InterPro" id="IPR006140">
    <property type="entry name" value="D-isomer_DH_NAD-bd"/>
</dbReference>
<dbReference type="InterPro" id="IPR036291">
    <property type="entry name" value="NAD(P)-bd_dom_sf"/>
</dbReference>
<evidence type="ECO:0000313" key="6">
    <source>
        <dbReference type="EMBL" id="SFO98184.1"/>
    </source>
</evidence>
<feature type="domain" description="D-isomer specific 2-hydroxyacid dehydrogenase NAD-binding" evidence="5">
    <location>
        <begin position="102"/>
        <end position="273"/>
    </location>
</feature>
<dbReference type="GO" id="GO:0051287">
    <property type="term" value="F:NAD binding"/>
    <property type="evidence" value="ECO:0007669"/>
    <property type="project" value="InterPro"/>
</dbReference>